<feature type="compositionally biased region" description="Acidic residues" evidence="9">
    <location>
        <begin position="72"/>
        <end position="84"/>
    </location>
</feature>
<name>A0A0A1T4R5_9HYPO</name>
<dbReference type="EC" id="2.3.2.27" evidence="2"/>
<dbReference type="OrthoDB" id="8062037at2759"/>
<evidence type="ECO:0000259" key="10">
    <source>
        <dbReference type="PROSITE" id="PS50089"/>
    </source>
</evidence>
<dbReference type="InterPro" id="IPR013083">
    <property type="entry name" value="Znf_RING/FYVE/PHD"/>
</dbReference>
<dbReference type="PROSITE" id="PS50089">
    <property type="entry name" value="ZF_RING_2"/>
    <property type="match status" value="1"/>
</dbReference>
<dbReference type="SMART" id="SM00184">
    <property type="entry name" value="RING"/>
    <property type="match status" value="1"/>
</dbReference>
<dbReference type="PANTHER" id="PTHR45931">
    <property type="entry name" value="SI:CH211-59O9.10"/>
    <property type="match status" value="1"/>
</dbReference>
<organism evidence="11 12">
    <name type="scientific">[Torrubiella] hemipterigena</name>
    <dbReference type="NCBI Taxonomy" id="1531966"/>
    <lineage>
        <taxon>Eukaryota</taxon>
        <taxon>Fungi</taxon>
        <taxon>Dikarya</taxon>
        <taxon>Ascomycota</taxon>
        <taxon>Pezizomycotina</taxon>
        <taxon>Sordariomycetes</taxon>
        <taxon>Hypocreomycetidae</taxon>
        <taxon>Hypocreales</taxon>
        <taxon>Clavicipitaceae</taxon>
        <taxon>Clavicipitaceae incertae sedis</taxon>
        <taxon>'Torrubiella' clade</taxon>
    </lineage>
</organism>
<feature type="compositionally biased region" description="Low complexity" evidence="9">
    <location>
        <begin position="329"/>
        <end position="344"/>
    </location>
</feature>
<dbReference type="InterPro" id="IPR051834">
    <property type="entry name" value="RING_finger_E3_ligase"/>
</dbReference>
<dbReference type="SUPFAM" id="SSF57850">
    <property type="entry name" value="RING/U-box"/>
    <property type="match status" value="1"/>
</dbReference>
<feature type="region of interest" description="Disordered" evidence="9">
    <location>
        <begin position="48"/>
        <end position="84"/>
    </location>
</feature>
<dbReference type="InterPro" id="IPR001841">
    <property type="entry name" value="Znf_RING"/>
</dbReference>
<keyword evidence="6" id="KW-0833">Ubl conjugation pathway</keyword>
<feature type="compositionally biased region" description="Polar residues" evidence="9">
    <location>
        <begin position="432"/>
        <end position="441"/>
    </location>
</feature>
<dbReference type="Pfam" id="PF13639">
    <property type="entry name" value="zf-RING_2"/>
    <property type="match status" value="1"/>
</dbReference>
<keyword evidence="7" id="KW-0862">Zinc</keyword>
<evidence type="ECO:0000313" key="12">
    <source>
        <dbReference type="Proteomes" id="UP000039046"/>
    </source>
</evidence>
<keyword evidence="12" id="KW-1185">Reference proteome</keyword>
<dbReference type="Proteomes" id="UP000039046">
    <property type="component" value="Unassembled WGS sequence"/>
</dbReference>
<feature type="domain" description="RING-type" evidence="10">
    <location>
        <begin position="279"/>
        <end position="320"/>
    </location>
</feature>
<dbReference type="PANTHER" id="PTHR45931:SF3">
    <property type="entry name" value="RING ZINC FINGER-CONTAINING PROTEIN"/>
    <property type="match status" value="1"/>
</dbReference>
<dbReference type="STRING" id="1531966.A0A0A1T4R5"/>
<evidence type="ECO:0000256" key="3">
    <source>
        <dbReference type="ARBA" id="ARBA00022679"/>
    </source>
</evidence>
<protein>
    <recommendedName>
        <fullName evidence="2">RING-type E3 ubiquitin transferase</fullName>
        <ecNumber evidence="2">2.3.2.27</ecNumber>
    </recommendedName>
</protein>
<feature type="compositionally biased region" description="Polar residues" evidence="9">
    <location>
        <begin position="378"/>
        <end position="391"/>
    </location>
</feature>
<evidence type="ECO:0000256" key="9">
    <source>
        <dbReference type="SAM" id="MobiDB-lite"/>
    </source>
</evidence>
<evidence type="ECO:0000256" key="7">
    <source>
        <dbReference type="ARBA" id="ARBA00022833"/>
    </source>
</evidence>
<evidence type="ECO:0000256" key="8">
    <source>
        <dbReference type="PROSITE-ProRule" id="PRU00175"/>
    </source>
</evidence>
<keyword evidence="4" id="KW-0479">Metal-binding</keyword>
<accession>A0A0A1T4R5</accession>
<dbReference type="GO" id="GO:0008270">
    <property type="term" value="F:zinc ion binding"/>
    <property type="evidence" value="ECO:0007669"/>
    <property type="project" value="UniProtKB-KW"/>
</dbReference>
<evidence type="ECO:0000256" key="4">
    <source>
        <dbReference type="ARBA" id="ARBA00022723"/>
    </source>
</evidence>
<dbReference type="AlphaFoldDB" id="A0A0A1T4R5"/>
<dbReference type="Gene3D" id="3.30.40.10">
    <property type="entry name" value="Zinc/RING finger domain, C3HC4 (zinc finger)"/>
    <property type="match status" value="1"/>
</dbReference>
<evidence type="ECO:0000256" key="1">
    <source>
        <dbReference type="ARBA" id="ARBA00000900"/>
    </source>
</evidence>
<dbReference type="FunFam" id="3.30.40.10:FF:000127">
    <property type="entry name" value="E3 ubiquitin-protein ligase RNF181"/>
    <property type="match status" value="1"/>
</dbReference>
<evidence type="ECO:0000256" key="2">
    <source>
        <dbReference type="ARBA" id="ARBA00012483"/>
    </source>
</evidence>
<sequence length="471" mass="50873">MASSASTGAHLDATEAREVVYCHACSAEWYRDDAGLICPSCESEATEIISSDNDPRAIQTPASDSPSSPFQYDDDDDSDPEEADIDDHLAQHGFLHSTNTRAGDTAQHHNPNADEAMDRFLEMIERFGGLPVRTANQGPIVRQTTFTSNSGSTARLTIFSTTNRRQMAPEQPRPPRRPRDAFQAMFDTIMRGAEGRELGAEDAQLARSLRGILDIFNPANGVAGDAVFTEEAFDSVISAMMDTQSQQSGAPPASEQSLLNLKRQAVTEDILSAEDKRECSICIEEMKVGDTAVILPCKHWFHDECITMWLRAHNTCPVCRSSIEEPGEAPTNTAAQASADAGTAHVGPEQNTADPGIGMSTGYSPYASARQTGGYGADSSQAGPSRVSWRTSRAPASPFTYDTSSLQRRTSHSPSSPRDMAPGEHAARIRQRSPSAQNRPNSQDDDTAPQSQNTGGPLSWLRNRFYGSGGS</sequence>
<evidence type="ECO:0000256" key="6">
    <source>
        <dbReference type="ARBA" id="ARBA00022786"/>
    </source>
</evidence>
<dbReference type="GO" id="GO:0005634">
    <property type="term" value="C:nucleus"/>
    <property type="evidence" value="ECO:0007669"/>
    <property type="project" value="TreeGrafter"/>
</dbReference>
<feature type="region of interest" description="Disordered" evidence="9">
    <location>
        <begin position="325"/>
        <end position="471"/>
    </location>
</feature>
<evidence type="ECO:0000313" key="11">
    <source>
        <dbReference type="EMBL" id="CEJ80329.1"/>
    </source>
</evidence>
<evidence type="ECO:0000256" key="5">
    <source>
        <dbReference type="ARBA" id="ARBA00022771"/>
    </source>
</evidence>
<comment type="catalytic activity">
    <reaction evidence="1">
        <text>S-ubiquitinyl-[E2 ubiquitin-conjugating enzyme]-L-cysteine + [acceptor protein]-L-lysine = [E2 ubiquitin-conjugating enzyme]-L-cysteine + N(6)-ubiquitinyl-[acceptor protein]-L-lysine.</text>
        <dbReference type="EC" id="2.3.2.27"/>
    </reaction>
</comment>
<dbReference type="HOGENOM" id="CLU_021597_1_1_1"/>
<reference evidence="11 12" key="1">
    <citation type="journal article" date="2015" name="Genome Announc.">
        <title>Draft Genome Sequence and Gene Annotation of the Entomopathogenic Fungus Verticillium hemipterigenum.</title>
        <authorList>
            <person name="Horn F."/>
            <person name="Habel A."/>
            <person name="Scharf D.H."/>
            <person name="Dworschak J."/>
            <person name="Brakhage A.A."/>
            <person name="Guthke R."/>
            <person name="Hertweck C."/>
            <person name="Linde J."/>
        </authorList>
    </citation>
    <scope>NUCLEOTIDE SEQUENCE [LARGE SCALE GENOMIC DNA]</scope>
</reference>
<dbReference type="GO" id="GO:0006511">
    <property type="term" value="P:ubiquitin-dependent protein catabolic process"/>
    <property type="evidence" value="ECO:0007669"/>
    <property type="project" value="TreeGrafter"/>
</dbReference>
<dbReference type="GO" id="GO:0016567">
    <property type="term" value="P:protein ubiquitination"/>
    <property type="evidence" value="ECO:0007669"/>
    <property type="project" value="UniProtKB-ARBA"/>
</dbReference>
<dbReference type="EMBL" id="CDHN01000001">
    <property type="protein sequence ID" value="CEJ80329.1"/>
    <property type="molecule type" value="Genomic_DNA"/>
</dbReference>
<proteinExistence type="predicted"/>
<dbReference type="GO" id="GO:0061630">
    <property type="term" value="F:ubiquitin protein ligase activity"/>
    <property type="evidence" value="ECO:0007669"/>
    <property type="project" value="UniProtKB-EC"/>
</dbReference>
<keyword evidence="3" id="KW-0808">Transferase</keyword>
<dbReference type="CDD" id="cd16454">
    <property type="entry name" value="RING-H2_PA-TM-RING"/>
    <property type="match status" value="1"/>
</dbReference>
<gene>
    <name evidence="11" type="ORF">VHEMI00519</name>
</gene>
<feature type="compositionally biased region" description="Polar residues" evidence="9">
    <location>
        <begin position="400"/>
        <end position="416"/>
    </location>
</feature>
<keyword evidence="5 8" id="KW-0863">Zinc-finger</keyword>